<reference evidence="1 2" key="1">
    <citation type="journal article" date="2005" name="PLoS Biol.">
        <title>The genomes of Oryza sativa: a history of duplications.</title>
        <authorList>
            <person name="Yu J."/>
            <person name="Wang J."/>
            <person name="Lin W."/>
            <person name="Li S."/>
            <person name="Li H."/>
            <person name="Zhou J."/>
            <person name="Ni P."/>
            <person name="Dong W."/>
            <person name="Hu S."/>
            <person name="Zeng C."/>
            <person name="Zhang J."/>
            <person name="Zhang Y."/>
            <person name="Li R."/>
            <person name="Xu Z."/>
            <person name="Li S."/>
            <person name="Li X."/>
            <person name="Zheng H."/>
            <person name="Cong L."/>
            <person name="Lin L."/>
            <person name="Yin J."/>
            <person name="Geng J."/>
            <person name="Li G."/>
            <person name="Shi J."/>
            <person name="Liu J."/>
            <person name="Lv H."/>
            <person name="Li J."/>
            <person name="Wang J."/>
            <person name="Deng Y."/>
            <person name="Ran L."/>
            <person name="Shi X."/>
            <person name="Wang X."/>
            <person name="Wu Q."/>
            <person name="Li C."/>
            <person name="Ren X."/>
            <person name="Wang J."/>
            <person name="Wang X."/>
            <person name="Li D."/>
            <person name="Liu D."/>
            <person name="Zhang X."/>
            <person name="Ji Z."/>
            <person name="Zhao W."/>
            <person name="Sun Y."/>
            <person name="Zhang Z."/>
            <person name="Bao J."/>
            <person name="Han Y."/>
            <person name="Dong L."/>
            <person name="Ji J."/>
            <person name="Chen P."/>
            <person name="Wu S."/>
            <person name="Liu J."/>
            <person name="Xiao Y."/>
            <person name="Bu D."/>
            <person name="Tan J."/>
            <person name="Yang L."/>
            <person name="Ye C."/>
            <person name="Zhang J."/>
            <person name="Xu J."/>
            <person name="Zhou Y."/>
            <person name="Yu Y."/>
            <person name="Zhang B."/>
            <person name="Zhuang S."/>
            <person name="Wei H."/>
            <person name="Liu B."/>
            <person name="Lei M."/>
            <person name="Yu H."/>
            <person name="Li Y."/>
            <person name="Xu H."/>
            <person name="Wei S."/>
            <person name="He X."/>
            <person name="Fang L."/>
            <person name="Zhang Z."/>
            <person name="Zhang Y."/>
            <person name="Huang X."/>
            <person name="Su Z."/>
            <person name="Tong W."/>
            <person name="Li J."/>
            <person name="Tong Z."/>
            <person name="Li S."/>
            <person name="Ye J."/>
            <person name="Wang L."/>
            <person name="Fang L."/>
            <person name="Lei T."/>
            <person name="Chen C."/>
            <person name="Chen H."/>
            <person name="Xu Z."/>
            <person name="Li H."/>
            <person name="Huang H."/>
            <person name="Zhang F."/>
            <person name="Xu H."/>
            <person name="Li N."/>
            <person name="Zhao C."/>
            <person name="Li S."/>
            <person name="Dong L."/>
            <person name="Huang Y."/>
            <person name="Li L."/>
            <person name="Xi Y."/>
            <person name="Qi Q."/>
            <person name="Li W."/>
            <person name="Zhang B."/>
            <person name="Hu W."/>
            <person name="Zhang Y."/>
            <person name="Tian X."/>
            <person name="Jiao Y."/>
            <person name="Liang X."/>
            <person name="Jin J."/>
            <person name="Gao L."/>
            <person name="Zheng W."/>
            <person name="Hao B."/>
            <person name="Liu S."/>
            <person name="Wang W."/>
            <person name="Yuan L."/>
            <person name="Cao M."/>
            <person name="McDermott J."/>
            <person name="Samudrala R."/>
            <person name="Wang J."/>
            <person name="Wong G.K."/>
            <person name="Yang H."/>
        </authorList>
    </citation>
    <scope>NUCLEOTIDE SEQUENCE [LARGE SCALE GENOMIC DNA]</scope>
    <source>
        <strain evidence="2">cv. 93-11</strain>
    </source>
</reference>
<sequence length="95" mass="11018">MAVGDNTGKELDQDRWEMDWWGDWGPRSYKCRGHSIYILLAPEDRRLILKTDDLSCPCGSLDSIIQTISFQPSRFPVHEFPIELLPISLLVLWNN</sequence>
<accession>A2ZG69</accession>
<organism evidence="1 2">
    <name type="scientific">Oryza sativa subsp. indica</name>
    <name type="common">Rice</name>
    <dbReference type="NCBI Taxonomy" id="39946"/>
    <lineage>
        <taxon>Eukaryota</taxon>
        <taxon>Viridiplantae</taxon>
        <taxon>Streptophyta</taxon>
        <taxon>Embryophyta</taxon>
        <taxon>Tracheophyta</taxon>
        <taxon>Spermatophyta</taxon>
        <taxon>Magnoliopsida</taxon>
        <taxon>Liliopsida</taxon>
        <taxon>Poales</taxon>
        <taxon>Poaceae</taxon>
        <taxon>BOP clade</taxon>
        <taxon>Oryzoideae</taxon>
        <taxon>Oryzeae</taxon>
        <taxon>Oryzinae</taxon>
        <taxon>Oryza</taxon>
        <taxon>Oryza sativa</taxon>
    </lineage>
</organism>
<name>A2ZG69_ORYSI</name>
<keyword evidence="2" id="KW-1185">Reference proteome</keyword>
<gene>
    <name evidence="1" type="ORF">OsI_36772</name>
</gene>
<protein>
    <submittedName>
        <fullName evidence="1">Uncharacterized protein</fullName>
    </submittedName>
</protein>
<dbReference type="AlphaFoldDB" id="A2ZG69"/>
<dbReference type="HOGENOM" id="CLU_2376575_0_0_1"/>
<evidence type="ECO:0000313" key="2">
    <source>
        <dbReference type="Proteomes" id="UP000007015"/>
    </source>
</evidence>
<dbReference type="Gramene" id="BGIOSGA035592-TA">
    <property type="protein sequence ID" value="BGIOSGA035592-PA"/>
    <property type="gene ID" value="BGIOSGA035592"/>
</dbReference>
<proteinExistence type="predicted"/>
<dbReference type="Proteomes" id="UP000007015">
    <property type="component" value="Chromosome 11"/>
</dbReference>
<evidence type="ECO:0000313" key="1">
    <source>
        <dbReference type="EMBL" id="EAY81603.1"/>
    </source>
</evidence>
<dbReference type="EMBL" id="CM000136">
    <property type="protein sequence ID" value="EAY81603.1"/>
    <property type="molecule type" value="Genomic_DNA"/>
</dbReference>